<dbReference type="EMBL" id="CP159218">
    <property type="protein sequence ID" value="XCG63855.1"/>
    <property type="molecule type" value="Genomic_DNA"/>
</dbReference>
<dbReference type="CDD" id="cd13585">
    <property type="entry name" value="PBP2_TMBP_like"/>
    <property type="match status" value="1"/>
</dbReference>
<dbReference type="PANTHER" id="PTHR30061:SF50">
    <property type="entry name" value="MALTOSE_MALTODEXTRIN-BINDING PERIPLASMIC PROTEIN"/>
    <property type="match status" value="1"/>
</dbReference>
<dbReference type="Pfam" id="PF01547">
    <property type="entry name" value="SBP_bac_1"/>
    <property type="match status" value="1"/>
</dbReference>
<feature type="region of interest" description="Disordered" evidence="4">
    <location>
        <begin position="1"/>
        <end position="25"/>
    </location>
</feature>
<name>A0AAU8DPF1_9ACTN</name>
<evidence type="ECO:0000256" key="4">
    <source>
        <dbReference type="SAM" id="MobiDB-lite"/>
    </source>
</evidence>
<dbReference type="GO" id="GO:0042956">
    <property type="term" value="P:maltodextrin transmembrane transport"/>
    <property type="evidence" value="ECO:0007669"/>
    <property type="project" value="TreeGrafter"/>
</dbReference>
<dbReference type="RefSeq" id="WP_353649470.1">
    <property type="nucleotide sequence ID" value="NZ_CP159218.1"/>
</dbReference>
<accession>A0AAU8DPF1</accession>
<reference evidence="5" key="1">
    <citation type="submission" date="2024-05" db="EMBL/GenBank/DDBJ databases">
        <authorList>
            <person name="Cai S.Y."/>
            <person name="Jin L.M."/>
            <person name="Li H.R."/>
        </authorList>
    </citation>
    <scope>NUCLEOTIDE SEQUENCE</scope>
    <source>
        <strain evidence="5">A5-74</strain>
    </source>
</reference>
<sequence>MLATSACTGGGGSSSPTQGASQAPVSGAVTGEITLQTWALTPKFTDYLNGVITDFQSAHPGATVKLVDQPGDGYSEKVLTQAGSGTLPDVVNLPPDIAYPLAKNGLLQDVSASDNTLDATYVKGAVDAYRYKGVTGVFGYPWYLNTDVDYWNKTMFSKCGLDPAKLPATTDELFTQAATMHQKCPDDYLMSRKPGLGDFTLAGVQVLNGDGTKFTFADDPKAVELIKRYATAYQGKLMPSSVLNSDYLGNSTLFTQGKVAWTTGGATSLVDFEKNNPSLKNNVAVSPALDIPPLYIQGISVSSKSKNLATAQAFAQFLTNAKNQEAFAHLVNIFPSTVSSQSDPFFSQDDGTSQGKAKVLANEALKTAKSLTPVEANAAMTTFLDQQIALALKGDTAPQQALKTAQDKMNSLLANS</sequence>
<proteinExistence type="inferred from homology"/>
<dbReference type="SUPFAM" id="SSF53850">
    <property type="entry name" value="Periplasmic binding protein-like II"/>
    <property type="match status" value="1"/>
</dbReference>
<dbReference type="Gene3D" id="3.40.190.10">
    <property type="entry name" value="Periplasmic binding protein-like II"/>
    <property type="match status" value="1"/>
</dbReference>
<dbReference type="GO" id="GO:0015768">
    <property type="term" value="P:maltose transport"/>
    <property type="evidence" value="ECO:0007669"/>
    <property type="project" value="TreeGrafter"/>
</dbReference>
<keyword evidence="3" id="KW-0732">Signal</keyword>
<evidence type="ECO:0000256" key="2">
    <source>
        <dbReference type="ARBA" id="ARBA00022448"/>
    </source>
</evidence>
<evidence type="ECO:0000313" key="5">
    <source>
        <dbReference type="EMBL" id="XCG63855.1"/>
    </source>
</evidence>
<dbReference type="GO" id="GO:1901982">
    <property type="term" value="F:maltose binding"/>
    <property type="evidence" value="ECO:0007669"/>
    <property type="project" value="TreeGrafter"/>
</dbReference>
<comment type="similarity">
    <text evidence="1">Belongs to the bacterial solute-binding protein 1 family.</text>
</comment>
<protein>
    <submittedName>
        <fullName evidence="5">Sugar ABC transporter substrate-binding protein</fullName>
    </submittedName>
</protein>
<dbReference type="PANTHER" id="PTHR30061">
    <property type="entry name" value="MALTOSE-BINDING PERIPLASMIC PROTEIN"/>
    <property type="match status" value="1"/>
</dbReference>
<evidence type="ECO:0000256" key="3">
    <source>
        <dbReference type="ARBA" id="ARBA00022729"/>
    </source>
</evidence>
<keyword evidence="2" id="KW-0813">Transport</keyword>
<feature type="compositionally biased region" description="Low complexity" evidence="4">
    <location>
        <begin position="14"/>
        <end position="24"/>
    </location>
</feature>
<gene>
    <name evidence="5" type="ORF">ABLG96_00425</name>
</gene>
<dbReference type="GO" id="GO:0055052">
    <property type="term" value="C:ATP-binding cassette (ABC) transporter complex, substrate-binding subunit-containing"/>
    <property type="evidence" value="ECO:0007669"/>
    <property type="project" value="TreeGrafter"/>
</dbReference>
<organism evidence="5">
    <name type="scientific">Nakamurella sp. A5-74</name>
    <dbReference type="NCBI Taxonomy" id="3158264"/>
    <lineage>
        <taxon>Bacteria</taxon>
        <taxon>Bacillati</taxon>
        <taxon>Actinomycetota</taxon>
        <taxon>Actinomycetes</taxon>
        <taxon>Nakamurellales</taxon>
        <taxon>Nakamurellaceae</taxon>
        <taxon>Nakamurella</taxon>
    </lineage>
</organism>
<dbReference type="AlphaFoldDB" id="A0AAU8DPF1"/>
<evidence type="ECO:0000256" key="1">
    <source>
        <dbReference type="ARBA" id="ARBA00008520"/>
    </source>
</evidence>
<dbReference type="InterPro" id="IPR006059">
    <property type="entry name" value="SBP"/>
</dbReference>